<protein>
    <recommendedName>
        <fullName evidence="4">Sexual development protein</fullName>
    </recommendedName>
</protein>
<proteinExistence type="predicted"/>
<organism evidence="2 3">
    <name type="scientific">Penicillium chermesinum</name>
    <dbReference type="NCBI Taxonomy" id="63820"/>
    <lineage>
        <taxon>Eukaryota</taxon>
        <taxon>Fungi</taxon>
        <taxon>Dikarya</taxon>
        <taxon>Ascomycota</taxon>
        <taxon>Pezizomycotina</taxon>
        <taxon>Eurotiomycetes</taxon>
        <taxon>Eurotiomycetidae</taxon>
        <taxon>Eurotiales</taxon>
        <taxon>Aspergillaceae</taxon>
        <taxon>Penicillium</taxon>
    </lineage>
</organism>
<name>A0A9W9PIT5_9EURO</name>
<accession>A0A9W9PIT5</accession>
<dbReference type="GeneID" id="83198329"/>
<reference evidence="2" key="2">
    <citation type="journal article" date="2023" name="IMA Fungus">
        <title>Comparative genomic study of the Penicillium genus elucidates a diverse pangenome and 15 lateral gene transfer events.</title>
        <authorList>
            <person name="Petersen C."/>
            <person name="Sorensen T."/>
            <person name="Nielsen M.R."/>
            <person name="Sondergaard T.E."/>
            <person name="Sorensen J.L."/>
            <person name="Fitzpatrick D.A."/>
            <person name="Frisvad J.C."/>
            <person name="Nielsen K.L."/>
        </authorList>
    </citation>
    <scope>NUCLEOTIDE SEQUENCE</scope>
    <source>
        <strain evidence="2">IBT 19713</strain>
    </source>
</reference>
<evidence type="ECO:0000256" key="1">
    <source>
        <dbReference type="SAM" id="SignalP"/>
    </source>
</evidence>
<dbReference type="RefSeq" id="XP_058334167.1">
    <property type="nucleotide sequence ID" value="XM_058471026.1"/>
</dbReference>
<reference evidence="2" key="1">
    <citation type="submission" date="2022-11" db="EMBL/GenBank/DDBJ databases">
        <authorList>
            <person name="Petersen C."/>
        </authorList>
    </citation>
    <scope>NUCLEOTIDE SEQUENCE</scope>
    <source>
        <strain evidence="2">IBT 19713</strain>
    </source>
</reference>
<dbReference type="EMBL" id="JAPQKS010000002">
    <property type="protein sequence ID" value="KAJ5246746.1"/>
    <property type="molecule type" value="Genomic_DNA"/>
</dbReference>
<evidence type="ECO:0000313" key="2">
    <source>
        <dbReference type="EMBL" id="KAJ5246746.1"/>
    </source>
</evidence>
<evidence type="ECO:0008006" key="4">
    <source>
        <dbReference type="Google" id="ProtNLM"/>
    </source>
</evidence>
<dbReference type="Proteomes" id="UP001150941">
    <property type="component" value="Unassembled WGS sequence"/>
</dbReference>
<evidence type="ECO:0000313" key="3">
    <source>
        <dbReference type="Proteomes" id="UP001150941"/>
    </source>
</evidence>
<dbReference type="OrthoDB" id="5293813at2759"/>
<dbReference type="Pfam" id="PF13668">
    <property type="entry name" value="Ferritin_2"/>
    <property type="match status" value="1"/>
</dbReference>
<dbReference type="AlphaFoldDB" id="A0A9W9PIT5"/>
<feature type="signal peptide" evidence="1">
    <location>
        <begin position="1"/>
        <end position="19"/>
    </location>
</feature>
<gene>
    <name evidence="2" type="ORF">N7468_001729</name>
</gene>
<feature type="chain" id="PRO_5040916020" description="Sexual development protein" evidence="1">
    <location>
        <begin position="20"/>
        <end position="351"/>
    </location>
</feature>
<keyword evidence="1" id="KW-0732">Signal</keyword>
<keyword evidence="3" id="KW-1185">Reference proteome</keyword>
<sequence>MKFLASAMALLGALSLTSGAPINTTNELPNGLPFPSASELAVIEQNAHGTLPNGPPPPVISNKGINNLRLIAFNELFEVAYFNELITNITEGKDGYRFTDSGDRDDALRSLKAILAQEELHAISANDALVHFHVHPIQPCEYTFPVQDFDSAIRLASTFTDVVLGTLQDAIERFVLGHDADLAREIAAVIGNEGEQQGWFRVLQAKIPSALPFLTTADLNYAFNAVKSFTVPGSCPNIEEIPLRTFESLEILEAPGAKTENITFTFNDPEDQAGHGLWMTYINQLNLPIVEPLKVISREGDSVTAQALFPYDDHELNGLTIASVTTSDGPFSDANEVVKWTLAGPGLISVN</sequence>
<comment type="caution">
    <text evidence="2">The sequence shown here is derived from an EMBL/GenBank/DDBJ whole genome shotgun (WGS) entry which is preliminary data.</text>
</comment>